<evidence type="ECO:0000313" key="4">
    <source>
        <dbReference type="Proteomes" id="UP001162131"/>
    </source>
</evidence>
<organism evidence="3 4">
    <name type="scientific">Blepharisma stoltei</name>
    <dbReference type="NCBI Taxonomy" id="1481888"/>
    <lineage>
        <taxon>Eukaryota</taxon>
        <taxon>Sar</taxon>
        <taxon>Alveolata</taxon>
        <taxon>Ciliophora</taxon>
        <taxon>Postciliodesmatophora</taxon>
        <taxon>Heterotrichea</taxon>
        <taxon>Heterotrichida</taxon>
        <taxon>Blepharismidae</taxon>
        <taxon>Blepharisma</taxon>
    </lineage>
</organism>
<dbReference type="AlphaFoldDB" id="A0AAU9KC00"/>
<gene>
    <name evidence="3" type="ORF">BSTOLATCC_MIC65093</name>
</gene>
<evidence type="ECO:0000256" key="2">
    <source>
        <dbReference type="SAM" id="MobiDB-lite"/>
    </source>
</evidence>
<feature type="coiled-coil region" evidence="1">
    <location>
        <begin position="174"/>
        <end position="252"/>
    </location>
</feature>
<proteinExistence type="predicted"/>
<evidence type="ECO:0000256" key="1">
    <source>
        <dbReference type="SAM" id="Coils"/>
    </source>
</evidence>
<keyword evidence="1" id="KW-0175">Coiled coil</keyword>
<name>A0AAU9KC00_9CILI</name>
<feature type="region of interest" description="Disordered" evidence="2">
    <location>
        <begin position="311"/>
        <end position="330"/>
    </location>
</feature>
<reference evidence="3" key="1">
    <citation type="submission" date="2021-09" db="EMBL/GenBank/DDBJ databases">
        <authorList>
            <consortium name="AG Swart"/>
            <person name="Singh M."/>
            <person name="Singh A."/>
            <person name="Seah K."/>
            <person name="Emmerich C."/>
        </authorList>
    </citation>
    <scope>NUCLEOTIDE SEQUENCE</scope>
    <source>
        <strain evidence="3">ATCC30299</strain>
    </source>
</reference>
<keyword evidence="4" id="KW-1185">Reference proteome</keyword>
<accession>A0AAU9KC00</accession>
<comment type="caution">
    <text evidence="3">The sequence shown here is derived from an EMBL/GenBank/DDBJ whole genome shotgun (WGS) entry which is preliminary data.</text>
</comment>
<dbReference type="EMBL" id="CAJZBQ010000063">
    <property type="protein sequence ID" value="CAG9335771.1"/>
    <property type="molecule type" value="Genomic_DNA"/>
</dbReference>
<evidence type="ECO:0008006" key="5">
    <source>
        <dbReference type="Google" id="ProtNLM"/>
    </source>
</evidence>
<protein>
    <recommendedName>
        <fullName evidence="5">Translin-associated factor X-interacting protein 1 N-terminal domain-containing protein</fullName>
    </recommendedName>
</protein>
<sequence>MFKAKSSSSPKYFTPVKDSKKFFISRSSIAESPKFSVYNQSSRTRSTSPYNSRLITSENKKLKILTNPPYRRQSTNSALSNKSFKRNKSLDSCSPTIYLNGEALPDPDEMFSYTGLLRLNNKYHEELNSQLSTAPVSSKKWYQECKKTFTELISRLEPLSAVLGSIKSGYEAYIDEKEISIEDQMEQINDLNEKLNQQILAYRNDISAHKNESKFALPERIVRENATLGKKITELEAKLNKMMKRDKQYEKLIQALNLHGVPVSYIYNTEVKNKMQKPETIEKSILPVEYNKDSVPKLKLIKSKEIIKEPVIEKEHSPLKNNRSESSDTS</sequence>
<evidence type="ECO:0000313" key="3">
    <source>
        <dbReference type="EMBL" id="CAG9335771.1"/>
    </source>
</evidence>
<dbReference type="Proteomes" id="UP001162131">
    <property type="component" value="Unassembled WGS sequence"/>
</dbReference>